<gene>
    <name evidence="3" type="ORF">EKO04_010650</name>
</gene>
<keyword evidence="1" id="KW-0863">Zinc-finger</keyword>
<dbReference type="PROSITE" id="PS50089">
    <property type="entry name" value="ZF_RING_2"/>
    <property type="match status" value="1"/>
</dbReference>
<organism evidence="3 4">
    <name type="scientific">Ascochyta lentis</name>
    <dbReference type="NCBI Taxonomy" id="205686"/>
    <lineage>
        <taxon>Eukaryota</taxon>
        <taxon>Fungi</taxon>
        <taxon>Dikarya</taxon>
        <taxon>Ascomycota</taxon>
        <taxon>Pezizomycotina</taxon>
        <taxon>Dothideomycetes</taxon>
        <taxon>Pleosporomycetidae</taxon>
        <taxon>Pleosporales</taxon>
        <taxon>Pleosporineae</taxon>
        <taxon>Didymellaceae</taxon>
        <taxon>Ascochyta</taxon>
    </lineage>
</organism>
<feature type="domain" description="RING-type" evidence="2">
    <location>
        <begin position="229"/>
        <end position="290"/>
    </location>
</feature>
<dbReference type="SUPFAM" id="SSF57850">
    <property type="entry name" value="RING/U-box"/>
    <property type="match status" value="1"/>
</dbReference>
<keyword evidence="1" id="KW-0479">Metal-binding</keyword>
<evidence type="ECO:0000256" key="1">
    <source>
        <dbReference type="PROSITE-ProRule" id="PRU00175"/>
    </source>
</evidence>
<dbReference type="Proteomes" id="UP000651452">
    <property type="component" value="Unassembled WGS sequence"/>
</dbReference>
<dbReference type="AlphaFoldDB" id="A0A8H7IU05"/>
<accession>A0A8H7IU05</accession>
<dbReference type="InterPro" id="IPR013083">
    <property type="entry name" value="Znf_RING/FYVE/PHD"/>
</dbReference>
<evidence type="ECO:0000313" key="3">
    <source>
        <dbReference type="EMBL" id="KAF9691366.1"/>
    </source>
</evidence>
<keyword evidence="1" id="KW-0862">Zinc</keyword>
<dbReference type="InterPro" id="IPR001841">
    <property type="entry name" value="Znf_RING"/>
</dbReference>
<name>A0A8H7IU05_9PLEO</name>
<dbReference type="OrthoDB" id="8062037at2759"/>
<keyword evidence="4" id="KW-1185">Reference proteome</keyword>
<reference evidence="3" key="2">
    <citation type="submission" date="2020-09" db="EMBL/GenBank/DDBJ databases">
        <title>Reference genome assembly for Australian Ascochyta lentis isolate Al4.</title>
        <authorList>
            <person name="Lee R.C."/>
            <person name="Farfan-Caceres L.M."/>
            <person name="Debler J.W."/>
            <person name="Williams A.H."/>
            <person name="Henares B.M."/>
        </authorList>
    </citation>
    <scope>NUCLEOTIDE SEQUENCE</scope>
    <source>
        <strain evidence="3">Al4</strain>
    </source>
</reference>
<dbReference type="Gene3D" id="3.30.40.10">
    <property type="entry name" value="Zinc/RING finger domain, C3HC4 (zinc finger)"/>
    <property type="match status" value="1"/>
</dbReference>
<protein>
    <recommendedName>
        <fullName evidence="2">RING-type domain-containing protein</fullName>
    </recommendedName>
</protein>
<dbReference type="GO" id="GO:0008270">
    <property type="term" value="F:zinc ion binding"/>
    <property type="evidence" value="ECO:0007669"/>
    <property type="project" value="UniProtKB-KW"/>
</dbReference>
<evidence type="ECO:0000259" key="2">
    <source>
        <dbReference type="PROSITE" id="PS50089"/>
    </source>
</evidence>
<evidence type="ECO:0000313" key="4">
    <source>
        <dbReference type="Proteomes" id="UP000651452"/>
    </source>
</evidence>
<sequence>MFAMYEDKMEVDAATAGAIVRQRVRYRLDILRQLQKHFEVDKCGAPQELSDHLHLSTKGLNLRRWLSALDGETNTSFTGEAVENARDWVSCILSWYLREDHAGQAHDKSCFKSAIEKEMQGRTQEWNDQERFFMAITDAKLESWENRLETAILVALQGDFANRLATVKTKASQHIERATQAKTISRKADDIRAKILGKIKAGRVDHFACAVPLSTIEDMREHPGPEATCPICHHSFTDIHAYSTDELLADFPVRIKYCGHIVGKSCLEQWMNTPKIDEAKYPWRSCPLCRVKIEAVPVPPVPAVIHDHVKTNLKAALNRRKLEDMSKCELEFEECLDAISACISEEIAARELMAVTSREENQLDTKVEAQRAYLQEKLEMLKIERLTWGFLNNTAWNKARDDWMTSGVAGRL</sequence>
<proteinExistence type="predicted"/>
<dbReference type="EMBL" id="RZGK01000021">
    <property type="protein sequence ID" value="KAF9691366.1"/>
    <property type="molecule type" value="Genomic_DNA"/>
</dbReference>
<reference evidence="3" key="1">
    <citation type="submission" date="2018-12" db="EMBL/GenBank/DDBJ databases">
        <authorList>
            <person name="Syme R.A."/>
            <person name="Farfan-Caceres L."/>
            <person name="Lichtenzveig J."/>
        </authorList>
    </citation>
    <scope>NUCLEOTIDE SEQUENCE</scope>
    <source>
        <strain evidence="3">Al4</strain>
    </source>
</reference>
<comment type="caution">
    <text evidence="3">The sequence shown here is derived from an EMBL/GenBank/DDBJ whole genome shotgun (WGS) entry which is preliminary data.</text>
</comment>